<dbReference type="EMBL" id="NHZQ01000305">
    <property type="protein sequence ID" value="PSK43780.1"/>
    <property type="molecule type" value="Genomic_DNA"/>
</dbReference>
<name>A0A2P7Z6C3_9PEZI</name>
<organism evidence="4 5">
    <name type="scientific">Elsinoe australis</name>
    <dbReference type="NCBI Taxonomy" id="40998"/>
    <lineage>
        <taxon>Eukaryota</taxon>
        <taxon>Fungi</taxon>
        <taxon>Dikarya</taxon>
        <taxon>Ascomycota</taxon>
        <taxon>Pezizomycotina</taxon>
        <taxon>Dothideomycetes</taxon>
        <taxon>Dothideomycetidae</taxon>
        <taxon>Myriangiales</taxon>
        <taxon>Elsinoaceae</taxon>
        <taxon>Elsinoe</taxon>
    </lineage>
</organism>
<evidence type="ECO:0000256" key="1">
    <source>
        <dbReference type="ARBA" id="ARBA00022942"/>
    </source>
</evidence>
<dbReference type="GO" id="GO:0006511">
    <property type="term" value="P:ubiquitin-dependent protein catabolic process"/>
    <property type="evidence" value="ECO:0007669"/>
    <property type="project" value="InterPro"/>
</dbReference>
<dbReference type="GO" id="GO:0019773">
    <property type="term" value="C:proteasome core complex, alpha-subunit complex"/>
    <property type="evidence" value="ECO:0007669"/>
    <property type="project" value="UniProtKB-UniRule"/>
</dbReference>
<dbReference type="PROSITE" id="PS51475">
    <property type="entry name" value="PROTEASOME_ALPHA_2"/>
    <property type="match status" value="1"/>
</dbReference>
<evidence type="ECO:0000313" key="5">
    <source>
        <dbReference type="Proteomes" id="UP000243723"/>
    </source>
</evidence>
<dbReference type="InterPro" id="IPR001353">
    <property type="entry name" value="Proteasome_sua/b"/>
</dbReference>
<dbReference type="SUPFAM" id="SSF56235">
    <property type="entry name" value="N-terminal nucleophile aminohydrolases (Ntn hydrolases)"/>
    <property type="match status" value="1"/>
</dbReference>
<dbReference type="OrthoDB" id="40134at2759"/>
<evidence type="ECO:0000259" key="3">
    <source>
        <dbReference type="PROSITE" id="PS00388"/>
    </source>
</evidence>
<dbReference type="Pfam" id="PF10584">
    <property type="entry name" value="Proteasome_A_N"/>
    <property type="match status" value="1"/>
</dbReference>
<comment type="similarity">
    <text evidence="2">Belongs to the peptidase T1A family.</text>
</comment>
<dbReference type="CDD" id="cd03751">
    <property type="entry name" value="proteasome_alpha_type_3"/>
    <property type="match status" value="1"/>
</dbReference>
<dbReference type="InterPro" id="IPR050115">
    <property type="entry name" value="Proteasome_alpha"/>
</dbReference>
<dbReference type="AlphaFoldDB" id="A0A2P7Z6C3"/>
<dbReference type="SMART" id="SM00948">
    <property type="entry name" value="Proteasome_A_N"/>
    <property type="match status" value="1"/>
</dbReference>
<dbReference type="InterPro" id="IPR029055">
    <property type="entry name" value="Ntn_hydrolases_N"/>
</dbReference>
<evidence type="ECO:0000256" key="2">
    <source>
        <dbReference type="PROSITE-ProRule" id="PRU00808"/>
    </source>
</evidence>
<protein>
    <recommendedName>
        <fullName evidence="3">Proteasome alpha-type subunits domain-containing protein</fullName>
    </recommendedName>
</protein>
<evidence type="ECO:0000313" key="4">
    <source>
        <dbReference type="EMBL" id="PSK43780.1"/>
    </source>
</evidence>
<dbReference type="Pfam" id="PF00227">
    <property type="entry name" value="Proteasome"/>
    <property type="match status" value="2"/>
</dbReference>
<feature type="domain" description="Proteasome alpha-type subunits" evidence="3">
    <location>
        <begin position="86"/>
        <end position="108"/>
    </location>
</feature>
<dbReference type="FunFam" id="3.60.20.10:FF:000044">
    <property type="entry name" value="Probable proteasome subunit alpha type-7"/>
    <property type="match status" value="1"/>
</dbReference>
<dbReference type="STRING" id="40998.A0A2P7Z6C3"/>
<reference evidence="4 5" key="1">
    <citation type="submission" date="2017-05" db="EMBL/GenBank/DDBJ databases">
        <title>Draft genome sequence of Elsinoe australis.</title>
        <authorList>
            <person name="Cheng Q."/>
        </authorList>
    </citation>
    <scope>NUCLEOTIDE SEQUENCE [LARGE SCALE GENOMIC DNA]</scope>
    <source>
        <strain evidence="4 5">NL1</strain>
    </source>
</reference>
<dbReference type="InterPro" id="IPR023332">
    <property type="entry name" value="Proteasome_alpha-type"/>
</dbReference>
<accession>A0A2P7Z6C3</accession>
<comment type="caution">
    <text evidence="4">The sequence shown here is derived from an EMBL/GenBank/DDBJ whole genome shotgun (WGS) entry which is preliminary data.</text>
</comment>
<dbReference type="InterPro" id="IPR000426">
    <property type="entry name" value="Proteasome_asu_N"/>
</dbReference>
<gene>
    <name evidence="4" type="ORF">B9Z65_7294</name>
</gene>
<dbReference type="PANTHER" id="PTHR11599">
    <property type="entry name" value="PROTEASOME SUBUNIT ALPHA/BETA"/>
    <property type="match status" value="1"/>
</dbReference>
<keyword evidence="5" id="KW-1185">Reference proteome</keyword>
<keyword evidence="1 2" id="KW-0647">Proteasome</keyword>
<proteinExistence type="inferred from homology"/>
<dbReference type="Proteomes" id="UP000243723">
    <property type="component" value="Unassembled WGS sequence"/>
</dbReference>
<dbReference type="Gene3D" id="3.60.20.10">
    <property type="entry name" value="Glutamine Phosphoribosylpyrophosphate, subunit 1, domain 1"/>
    <property type="match status" value="1"/>
</dbReference>
<dbReference type="PROSITE" id="PS00388">
    <property type="entry name" value="PROTEASOME_ALPHA_1"/>
    <property type="match status" value="1"/>
</dbReference>
<sequence>MLSEIAEAGLAAAKLQLREPQSELKRCKRASCTAYNFIDIIQLRPPTIAFPTLSFVSVTPVAASHLLLSRPSTSHTRTRSSNGTGYDLSNSIFSPDGRNFQVEYAVKAVENGGTSVGIRCKDGVVLALEKLVTSKLLKKDANKRIMTVDQNIGIVSSGLQPDGKHLVSRARDEASQWRSIYKAPIPTSSLANRLGQYVQMHTVTNAVRPFGISAIIGGFDSELDLPVDGQVGSGPASGSGGRTQGAKQGGPYLYMLEPSGLYWGYYGAAAGKGRQAAKAELEKLKLGAGEDDWISLEEGVKEAARIIYVAHEDSKDKEFELEMTWVSNATGPTKGRHEHVPKDLLEEAERLAQKALDGDDDEEEEKMQE</sequence>